<dbReference type="InterPro" id="IPR027417">
    <property type="entry name" value="P-loop_NTPase"/>
</dbReference>
<dbReference type="GO" id="GO:0140658">
    <property type="term" value="F:ATP-dependent chromatin remodeler activity"/>
    <property type="evidence" value="ECO:0007669"/>
    <property type="project" value="TreeGrafter"/>
</dbReference>
<dbReference type="InterPro" id="IPR000953">
    <property type="entry name" value="Chromo/chromo_shadow_dom"/>
</dbReference>
<dbReference type="SMART" id="SM00487">
    <property type="entry name" value="DEXDc"/>
    <property type="match status" value="1"/>
</dbReference>
<feature type="region of interest" description="Disordered" evidence="11">
    <location>
        <begin position="1267"/>
        <end position="1303"/>
    </location>
</feature>
<dbReference type="SMART" id="SM00490">
    <property type="entry name" value="HELICc"/>
    <property type="match status" value="1"/>
</dbReference>
<dbReference type="Pfam" id="PF00271">
    <property type="entry name" value="Helicase_C"/>
    <property type="match status" value="1"/>
</dbReference>
<dbReference type="SMART" id="SM00298">
    <property type="entry name" value="CHROMO"/>
    <property type="match status" value="2"/>
</dbReference>
<sequence>MLVGAILPISLENTANFELQLGRCGKYHMLKVKKVKNLMKAKKKRSQKEEIEEEDGDSIEKVLWHQLKGMAEEALRNNKSTEPVLLSHLFDSEPDWNEMEFLIKWKGQSHLHCQWKSFSELQNLSGFKKVLNYTKKVMEDVKYRKTVSREEIEVNDVSKEMDLDLIKQNSQVERIIADRVSKDGSGNVVPEFLVKWQGLSYAEATWEKDVDIAFAQDAIDEYKAREAAMTEQGKMVDFQRRKSKVSLRKLDEQPEWLKGGKLRDYQLEGLNFLVNSWRNDTNVILADEMGLGKTVQSVSMLGFLQNAQQIHGPFLVVVPLSTLSNWAKEFKKWLPDMNVIVYVGTRASREVCQQYEFYTNRKTGRVIKFDTLLTTYEVLLKDKAVLSKIKWNYLMVDEAHRLKNSEASLYTTLLEFSTKNKLLITGTPLQNSVEELWALLHFLDPDKFKSKDEFVQNYKNLSSFNEIELANLHMELRPHILRRVIKDVEKSLPPKIERILRVEMSPLQKQYYKWILERNFHDLNKGVRGNQVSLLNIVVELKKCCNHPFLFESADHGYGGDTNIIGSSKLERIILSSGKLVILDKLLVRLHETNHRVLIFSQMVRMLDILAEYLSFRGFQFQRLDGSTKAELRQQAMDHFNAPGSDDFCFLLSTRAGGLGINLATADTVIIFDSDWNPQNDLQAMSRAHRIGQQEVVNIYRFVTSKSVEEDILERAKKKMVLDHLVIQKLNAEGRLEKKESKKGSSFDKNELSAILRFGAEELFKEDKNDEESKKRLLSMDIDEILERAEKVEEKGAEGEEGRELLSAFKVANFCSAEDDGSFWSRWIKPEAIAQAEEALAPRAARSIKSYAEANQPERSNKRKKKGVESQERVQKRRKAHYSGYSAPAIEGAAAQVRGWSYGNFSKRDASRFFRAVKKFGNQSQISLIAAEVGGAVEAAPTEAQIELFDALIDGCREAAKGGNLDLKGPLLDFFGVPVKANDLLSRVEELQLLAKRINRYDDPISQLRALMYLKPATWSKGCGWNQKDDAKLLLGIHYHGFGNWEKIRLDEKLGLTKKIAPVELQHHETFLPRAPNLNERASQLLEMELVAVGGKNSIAKGARKGSKKQKENPLNVLMSRSKGKQGKPGSPKLNVQMNKVRASKPQRVEPLVKEEGEMSDNEEVYEQFKEVKWMEWCEDVLVDEERTLRRLHKLQTTSADLPKEKVLSKIRNYLQLLGRRIDQIVLEHEEDPNKQERMIARLWNYVSTFSNLSGEGLQQIYSKLKQEKEEEPGVGPSHINGSGPGPFERPRGYKNETSHQTSVLDHRGFDTGKFEAWKRRKRAEADTHSQIQPPYQRPMNNGTHIPEPNSMGILGSGPSDNRHFGNERPYRVRQTGFPPRQGFSTGIK</sequence>
<evidence type="ECO:0000259" key="14">
    <source>
        <dbReference type="PROSITE" id="PS51194"/>
    </source>
</evidence>
<evidence type="ECO:0000256" key="8">
    <source>
        <dbReference type="ARBA" id="ARBA00022853"/>
    </source>
</evidence>
<dbReference type="GO" id="GO:0003677">
    <property type="term" value="F:DNA binding"/>
    <property type="evidence" value="ECO:0007669"/>
    <property type="project" value="UniProtKB-KW"/>
</dbReference>
<proteinExistence type="inferred from homology"/>
<dbReference type="CDD" id="cd18793">
    <property type="entry name" value="SF2_C_SNF"/>
    <property type="match status" value="1"/>
</dbReference>
<accession>A0A5B6ZA63</accession>
<dbReference type="PROSITE" id="PS51192">
    <property type="entry name" value="HELICASE_ATP_BIND_1"/>
    <property type="match status" value="1"/>
</dbReference>
<dbReference type="InterPro" id="IPR056302">
    <property type="entry name" value="CHD1-2/Hrp3_HTH"/>
</dbReference>
<dbReference type="GO" id="GO:0005634">
    <property type="term" value="C:nucleus"/>
    <property type="evidence" value="ECO:0007669"/>
    <property type="project" value="UniProtKB-SubCell"/>
</dbReference>
<feature type="compositionally biased region" description="Basic and acidic residues" evidence="11">
    <location>
        <begin position="1361"/>
        <end position="1371"/>
    </location>
</feature>
<keyword evidence="8" id="KW-0156">Chromatin regulator</keyword>
<dbReference type="GO" id="GO:0005524">
    <property type="term" value="F:ATP binding"/>
    <property type="evidence" value="ECO:0007669"/>
    <property type="project" value="UniProtKB-KW"/>
</dbReference>
<dbReference type="CDD" id="cd18659">
    <property type="entry name" value="CD2_tandem"/>
    <property type="match status" value="1"/>
</dbReference>
<comment type="similarity">
    <text evidence="2">Belongs to the SNF2/RAD54 helicase family.</text>
</comment>
<keyword evidence="7" id="KW-0067">ATP-binding</keyword>
<dbReference type="FunFam" id="2.40.50.40:FF:000032">
    <property type="entry name" value="protein CHROMATIN REMODELING 5 isoform X2"/>
    <property type="match status" value="1"/>
</dbReference>
<feature type="domain" description="Helicase C-terminal" evidence="14">
    <location>
        <begin position="582"/>
        <end position="733"/>
    </location>
</feature>
<dbReference type="PROSITE" id="PS50013">
    <property type="entry name" value="CHROMO_2"/>
    <property type="match status" value="2"/>
</dbReference>
<dbReference type="InterPro" id="IPR049730">
    <property type="entry name" value="SNF2/RAD54-like_C"/>
</dbReference>
<evidence type="ECO:0000313" key="15">
    <source>
        <dbReference type="EMBL" id="MPA40795.1"/>
    </source>
</evidence>
<dbReference type="PROSITE" id="PS51194">
    <property type="entry name" value="HELICASE_CTER"/>
    <property type="match status" value="1"/>
</dbReference>
<keyword evidence="4" id="KW-0547">Nucleotide-binding</keyword>
<dbReference type="GO" id="GO:0000785">
    <property type="term" value="C:chromatin"/>
    <property type="evidence" value="ECO:0007669"/>
    <property type="project" value="TreeGrafter"/>
</dbReference>
<reference evidence="15" key="1">
    <citation type="submission" date="2019-08" db="EMBL/GenBank/DDBJ databases">
        <title>Reference gene set and small RNA set construction with multiple tissues from Davidia involucrata Baill.</title>
        <authorList>
            <person name="Yang H."/>
            <person name="Zhou C."/>
            <person name="Li G."/>
            <person name="Wang J."/>
            <person name="Gao P."/>
            <person name="Wang M."/>
            <person name="Wang R."/>
            <person name="Zhao Y."/>
        </authorList>
    </citation>
    <scope>NUCLEOTIDE SEQUENCE</scope>
    <source>
        <tissue evidence="15">Mixed with DoveR01_LX</tissue>
    </source>
</reference>
<evidence type="ECO:0000256" key="10">
    <source>
        <dbReference type="ARBA" id="ARBA00023242"/>
    </source>
</evidence>
<feature type="domain" description="Chromo" evidence="12">
    <location>
        <begin position="57"/>
        <end position="145"/>
    </location>
</feature>
<evidence type="ECO:0000259" key="12">
    <source>
        <dbReference type="PROSITE" id="PS50013"/>
    </source>
</evidence>
<dbReference type="FunFam" id="3.40.50.10810:FF:000005">
    <property type="entry name" value="Photoperiod-independent early flowering 1"/>
    <property type="match status" value="1"/>
</dbReference>
<dbReference type="SUPFAM" id="SSF52540">
    <property type="entry name" value="P-loop containing nucleoside triphosphate hydrolases"/>
    <property type="match status" value="2"/>
</dbReference>
<comment type="subcellular location">
    <subcellularLocation>
        <location evidence="1">Nucleus</location>
    </subcellularLocation>
</comment>
<dbReference type="FunFam" id="3.40.50.300:FF:000130">
    <property type="entry name" value="Chromodomain-helicase-DNA-binding protein 2 isoform 1"/>
    <property type="match status" value="1"/>
</dbReference>
<dbReference type="SMART" id="SM01176">
    <property type="entry name" value="DUF4208"/>
    <property type="match status" value="1"/>
</dbReference>
<dbReference type="Pfam" id="PF00385">
    <property type="entry name" value="Chromo"/>
    <property type="match status" value="1"/>
</dbReference>
<feature type="domain" description="Chromo" evidence="12">
    <location>
        <begin position="170"/>
        <end position="234"/>
    </location>
</feature>
<dbReference type="InterPro" id="IPR038718">
    <property type="entry name" value="SNF2-like_sf"/>
</dbReference>
<feature type="domain" description="Helicase ATP-binding" evidence="13">
    <location>
        <begin position="274"/>
        <end position="446"/>
    </location>
</feature>
<evidence type="ECO:0000256" key="5">
    <source>
        <dbReference type="ARBA" id="ARBA00022801"/>
    </source>
</evidence>
<dbReference type="SUPFAM" id="SSF54160">
    <property type="entry name" value="Chromo domain-like"/>
    <property type="match status" value="2"/>
</dbReference>
<dbReference type="FunFam" id="2.40.50.40:FF:000038">
    <property type="entry name" value="Chromo domain-containing protein 1"/>
    <property type="match status" value="1"/>
</dbReference>
<dbReference type="GO" id="GO:0034728">
    <property type="term" value="P:nucleosome organization"/>
    <property type="evidence" value="ECO:0007669"/>
    <property type="project" value="TreeGrafter"/>
</dbReference>
<protein>
    <recommendedName>
        <fullName evidence="16">Protein CHROMATIN REMODELING 5</fullName>
    </recommendedName>
</protein>
<keyword evidence="5" id="KW-0378">Hydrolase</keyword>
<evidence type="ECO:0000256" key="1">
    <source>
        <dbReference type="ARBA" id="ARBA00004123"/>
    </source>
</evidence>
<dbReference type="Pfam" id="PF00176">
    <property type="entry name" value="SNF2-rel_dom"/>
    <property type="match status" value="1"/>
</dbReference>
<dbReference type="EMBL" id="GHES01010236">
    <property type="protein sequence ID" value="MPA40795.1"/>
    <property type="molecule type" value="Transcribed_RNA"/>
</dbReference>
<gene>
    <name evidence="15" type="ORF">Din_010236</name>
</gene>
<evidence type="ECO:0000259" key="13">
    <source>
        <dbReference type="PROSITE" id="PS51192"/>
    </source>
</evidence>
<name>A0A5B6ZA63_DAVIN</name>
<dbReference type="Gene3D" id="3.40.50.10810">
    <property type="entry name" value="Tandem AAA-ATPase domain"/>
    <property type="match status" value="1"/>
</dbReference>
<dbReference type="InterPro" id="IPR023780">
    <property type="entry name" value="Chromo_domain"/>
</dbReference>
<dbReference type="InterPro" id="IPR025260">
    <property type="entry name" value="CHD1-like_C"/>
</dbReference>
<organism evidence="15">
    <name type="scientific">Davidia involucrata</name>
    <name type="common">Dove tree</name>
    <dbReference type="NCBI Taxonomy" id="16924"/>
    <lineage>
        <taxon>Eukaryota</taxon>
        <taxon>Viridiplantae</taxon>
        <taxon>Streptophyta</taxon>
        <taxon>Embryophyta</taxon>
        <taxon>Tracheophyta</taxon>
        <taxon>Spermatophyta</taxon>
        <taxon>Magnoliopsida</taxon>
        <taxon>eudicotyledons</taxon>
        <taxon>Gunneridae</taxon>
        <taxon>Pentapetalae</taxon>
        <taxon>asterids</taxon>
        <taxon>Cornales</taxon>
        <taxon>Nyssaceae</taxon>
        <taxon>Davidia</taxon>
    </lineage>
</organism>
<keyword evidence="10" id="KW-0539">Nucleus</keyword>
<keyword evidence="3" id="KW-0677">Repeat</keyword>
<evidence type="ECO:0000256" key="7">
    <source>
        <dbReference type="ARBA" id="ARBA00022840"/>
    </source>
</evidence>
<feature type="region of interest" description="Disordered" evidence="11">
    <location>
        <begin position="1348"/>
        <end position="1389"/>
    </location>
</feature>
<evidence type="ECO:0000256" key="11">
    <source>
        <dbReference type="SAM" id="MobiDB-lite"/>
    </source>
</evidence>
<dbReference type="InterPro" id="IPR001650">
    <property type="entry name" value="Helicase_C-like"/>
</dbReference>
<evidence type="ECO:0000256" key="6">
    <source>
        <dbReference type="ARBA" id="ARBA00022806"/>
    </source>
</evidence>
<dbReference type="GO" id="GO:0042393">
    <property type="term" value="F:histone binding"/>
    <property type="evidence" value="ECO:0007669"/>
    <property type="project" value="TreeGrafter"/>
</dbReference>
<keyword evidence="6" id="KW-0347">Helicase</keyword>
<dbReference type="GO" id="GO:0004386">
    <property type="term" value="F:helicase activity"/>
    <property type="evidence" value="ECO:0007669"/>
    <property type="project" value="UniProtKB-KW"/>
</dbReference>
<dbReference type="InterPro" id="IPR014001">
    <property type="entry name" value="Helicase_ATP-bd"/>
</dbReference>
<dbReference type="Gene3D" id="2.40.50.40">
    <property type="match status" value="2"/>
</dbReference>
<evidence type="ECO:0000256" key="9">
    <source>
        <dbReference type="ARBA" id="ARBA00023125"/>
    </source>
</evidence>
<dbReference type="Gene3D" id="3.40.50.300">
    <property type="entry name" value="P-loop containing nucleotide triphosphate hydrolases"/>
    <property type="match status" value="1"/>
</dbReference>
<dbReference type="PANTHER" id="PTHR45623">
    <property type="entry name" value="CHROMODOMAIN-HELICASE-DNA-BINDING PROTEIN 3-RELATED-RELATED"/>
    <property type="match status" value="1"/>
</dbReference>
<dbReference type="InterPro" id="IPR016197">
    <property type="entry name" value="Chromo-like_dom_sf"/>
</dbReference>
<evidence type="ECO:0000256" key="3">
    <source>
        <dbReference type="ARBA" id="ARBA00022737"/>
    </source>
</evidence>
<dbReference type="GO" id="GO:0003682">
    <property type="term" value="F:chromatin binding"/>
    <property type="evidence" value="ECO:0007669"/>
    <property type="project" value="TreeGrafter"/>
</dbReference>
<keyword evidence="9" id="KW-0238">DNA-binding</keyword>
<dbReference type="PANTHER" id="PTHR45623:SF14">
    <property type="entry name" value="CHROMODOMAIN-HELICASE-DNA-BINDING PROTEIN 1"/>
    <property type="match status" value="1"/>
</dbReference>
<evidence type="ECO:0000256" key="2">
    <source>
        <dbReference type="ARBA" id="ARBA00007025"/>
    </source>
</evidence>
<evidence type="ECO:0008006" key="16">
    <source>
        <dbReference type="Google" id="ProtNLM"/>
    </source>
</evidence>
<feature type="region of interest" description="Disordered" evidence="11">
    <location>
        <begin position="850"/>
        <end position="881"/>
    </location>
</feature>
<dbReference type="Pfam" id="PF23588">
    <property type="entry name" value="HTH_CHD1_Hrp3"/>
    <property type="match status" value="1"/>
</dbReference>
<dbReference type="Gene3D" id="1.10.10.60">
    <property type="entry name" value="Homeodomain-like"/>
    <property type="match status" value="1"/>
</dbReference>
<dbReference type="Pfam" id="PF13907">
    <property type="entry name" value="CHD1-like_C"/>
    <property type="match status" value="1"/>
</dbReference>
<dbReference type="InterPro" id="IPR000330">
    <property type="entry name" value="SNF2_N"/>
</dbReference>
<feature type="compositionally biased region" description="Basic and acidic residues" evidence="11">
    <location>
        <begin position="1289"/>
        <end position="1298"/>
    </location>
</feature>
<evidence type="ECO:0000256" key="4">
    <source>
        <dbReference type="ARBA" id="ARBA00022741"/>
    </source>
</evidence>
<dbReference type="GO" id="GO:0016887">
    <property type="term" value="F:ATP hydrolysis activity"/>
    <property type="evidence" value="ECO:0007669"/>
    <property type="project" value="TreeGrafter"/>
</dbReference>
<dbReference type="CDD" id="cd18660">
    <property type="entry name" value="CD1_tandem"/>
    <property type="match status" value="1"/>
</dbReference>